<name>A0AAE9YWX6_9GAMM</name>
<gene>
    <name evidence="10" type="ORF">SG35_028670</name>
</gene>
<evidence type="ECO:0000256" key="3">
    <source>
        <dbReference type="ARBA" id="ARBA00022448"/>
    </source>
</evidence>
<dbReference type="AlphaFoldDB" id="A0AAE9YWX6"/>
<proteinExistence type="inferred from homology"/>
<dbReference type="Gene3D" id="3.10.580.10">
    <property type="entry name" value="CBS-domain"/>
    <property type="match status" value="1"/>
</dbReference>
<comment type="subcellular location">
    <subcellularLocation>
        <location evidence="1">Membrane</location>
        <topology evidence="1">Multi-pass membrane protein</topology>
    </subcellularLocation>
</comment>
<dbReference type="InterPro" id="IPR006668">
    <property type="entry name" value="Mg_transptr_MgtE_intracell_dom"/>
</dbReference>
<evidence type="ECO:0000256" key="4">
    <source>
        <dbReference type="ARBA" id="ARBA00022692"/>
    </source>
</evidence>
<dbReference type="RefSeq" id="WP_053042995.1">
    <property type="nucleotide sequence ID" value="NZ_CP059736.1"/>
</dbReference>
<keyword evidence="3" id="KW-0813">Transport</keyword>
<dbReference type="SUPFAM" id="SSF54631">
    <property type="entry name" value="CBS-domain pair"/>
    <property type="match status" value="1"/>
</dbReference>
<dbReference type="InterPro" id="IPR036739">
    <property type="entry name" value="SLC41_membr_dom_sf"/>
</dbReference>
<keyword evidence="4 8" id="KW-0812">Transmembrane</keyword>
<feature type="transmembrane region" description="Helical" evidence="8">
    <location>
        <begin position="280"/>
        <end position="298"/>
    </location>
</feature>
<protein>
    <submittedName>
        <fullName evidence="10">Magnesium transporter</fullName>
    </submittedName>
</protein>
<feature type="transmembrane region" description="Helical" evidence="8">
    <location>
        <begin position="415"/>
        <end position="443"/>
    </location>
</feature>
<evidence type="ECO:0000313" key="11">
    <source>
        <dbReference type="Proteomes" id="UP000032568"/>
    </source>
</evidence>
<dbReference type="GO" id="GO:0008324">
    <property type="term" value="F:monoatomic cation transmembrane transporter activity"/>
    <property type="evidence" value="ECO:0007669"/>
    <property type="project" value="InterPro"/>
</dbReference>
<dbReference type="PANTHER" id="PTHR41394">
    <property type="entry name" value="MAGNESIUM TRANSPORTER MGTE"/>
    <property type="match status" value="1"/>
</dbReference>
<evidence type="ECO:0000313" key="10">
    <source>
        <dbReference type="EMBL" id="WDE02388.1"/>
    </source>
</evidence>
<dbReference type="SUPFAM" id="SSF161093">
    <property type="entry name" value="MgtE membrane domain-like"/>
    <property type="match status" value="1"/>
</dbReference>
<dbReference type="Proteomes" id="UP000032568">
    <property type="component" value="Chromosome pTact"/>
</dbReference>
<dbReference type="Gene3D" id="1.25.60.10">
    <property type="entry name" value="MgtE N-terminal domain-like"/>
    <property type="match status" value="1"/>
</dbReference>
<dbReference type="PANTHER" id="PTHR41394:SF5">
    <property type="entry name" value="SLC41A_MGTE INTEGRAL MEMBRANE DOMAIN-CONTAINING PROTEIN"/>
    <property type="match status" value="1"/>
</dbReference>
<dbReference type="SMART" id="SM00924">
    <property type="entry name" value="MgtE_N"/>
    <property type="match status" value="1"/>
</dbReference>
<dbReference type="Pfam" id="PF01769">
    <property type="entry name" value="MgtE"/>
    <property type="match status" value="1"/>
</dbReference>
<evidence type="ECO:0000256" key="8">
    <source>
        <dbReference type="SAM" id="Phobius"/>
    </source>
</evidence>
<feature type="transmembrane region" description="Helical" evidence="8">
    <location>
        <begin position="381"/>
        <end position="403"/>
    </location>
</feature>
<evidence type="ECO:0000256" key="1">
    <source>
        <dbReference type="ARBA" id="ARBA00004141"/>
    </source>
</evidence>
<dbReference type="SUPFAM" id="SSF158791">
    <property type="entry name" value="MgtE N-terminal domain-like"/>
    <property type="match status" value="1"/>
</dbReference>
<feature type="transmembrane region" description="Helical" evidence="8">
    <location>
        <begin position="354"/>
        <end position="375"/>
    </location>
</feature>
<dbReference type="GO" id="GO:0016020">
    <property type="term" value="C:membrane"/>
    <property type="evidence" value="ECO:0007669"/>
    <property type="project" value="UniProtKB-SubCell"/>
</dbReference>
<keyword evidence="7 8" id="KW-0472">Membrane</keyword>
<dbReference type="Pfam" id="PF03448">
    <property type="entry name" value="MgtE_N"/>
    <property type="match status" value="1"/>
</dbReference>
<feature type="domain" description="Magnesium transporter MgtE intracellular" evidence="9">
    <location>
        <begin position="32"/>
        <end position="135"/>
    </location>
</feature>
<evidence type="ECO:0000256" key="6">
    <source>
        <dbReference type="ARBA" id="ARBA00022989"/>
    </source>
</evidence>
<accession>A0AAE9YWX6</accession>
<dbReference type="InterPro" id="IPR006667">
    <property type="entry name" value="SLC41_membr_dom"/>
</dbReference>
<comment type="similarity">
    <text evidence="2">Belongs to the SLC41A transporter family.</text>
</comment>
<feature type="transmembrane region" description="Helical" evidence="8">
    <location>
        <begin position="304"/>
        <end position="333"/>
    </location>
</feature>
<evidence type="ECO:0000256" key="2">
    <source>
        <dbReference type="ARBA" id="ARBA00009749"/>
    </source>
</evidence>
<dbReference type="InterPro" id="IPR046342">
    <property type="entry name" value="CBS_dom_sf"/>
</dbReference>
<dbReference type="EMBL" id="CP059736">
    <property type="protein sequence ID" value="WDE02388.1"/>
    <property type="molecule type" value="Genomic_DNA"/>
</dbReference>
<keyword evidence="11" id="KW-1185">Reference proteome</keyword>
<evidence type="ECO:0000256" key="5">
    <source>
        <dbReference type="ARBA" id="ARBA00022842"/>
    </source>
</evidence>
<evidence type="ECO:0000259" key="9">
    <source>
        <dbReference type="SMART" id="SM00924"/>
    </source>
</evidence>
<dbReference type="Gene3D" id="1.10.357.20">
    <property type="entry name" value="SLC41 divalent cation transporters, integral membrane domain"/>
    <property type="match status" value="1"/>
</dbReference>
<dbReference type="KEGG" id="tact:SG35_028670"/>
<keyword evidence="6 8" id="KW-1133">Transmembrane helix</keyword>
<sequence>MITADERQQLIKWIQSHIKHDELALPVMAAKLLPVDWAITIEATPYSSKKAMWQLIPEALKSETLAALRDESRHELFKAVGKQELISVALESTNEQVVSVLGELPKPVIHKAIEELPKKDRAVIRDALEYDPSLVGRYASRSQRPQLPDLSVGQARELLTSQPSIEAIYLVDEHGYYQGKVMLHQLCYCDSGQILSEIAAGKDEVVLANEKIDNAGSFFKRVQSTELAVVDENNEFIGTFHLKDVIGHMETFYEAKIAHVGNVSDEDLFAPVISSARQRAVWLGINLLTALLAAWVIGQFEATLAEIVALAILMPIVASMGGIAGSQALTLTIRGLATGQLSDINIRLLRDKEFKVSAINAVIWALSVGAIAYFWFDSVGITLVIFVAVLINMTVAVMAGIGIPYAMHKMKIDPALAGSVILTTVSDVVGFFIFLGGATLVLLR</sequence>
<reference evidence="10 11" key="2">
    <citation type="journal article" date="2022" name="Mar. Drugs">
        <title>Bioassay-Guided Fractionation Leads to the Detection of Cholic Acid Generated by the Rare Thalassomonas sp.</title>
        <authorList>
            <person name="Pheiffer F."/>
            <person name="Schneider Y.K."/>
            <person name="Hansen E.H."/>
            <person name="Andersen J.H."/>
            <person name="Isaksson J."/>
            <person name="Busche T."/>
            <person name="R C."/>
            <person name="Kalinowski J."/>
            <person name="Zyl L.V."/>
            <person name="Trindade M."/>
        </authorList>
    </citation>
    <scope>NUCLEOTIDE SEQUENCE [LARGE SCALE GENOMIC DNA]</scope>
    <source>
        <strain evidence="10 11">A5K-106</strain>
    </source>
</reference>
<keyword evidence="5" id="KW-0460">Magnesium</keyword>
<reference evidence="10 11" key="1">
    <citation type="journal article" date="2015" name="Genome Announc.">
        <title>Draft Genome Sequences of Marine Isolates of Thalassomonas viridans and Thalassomonas actiniarum.</title>
        <authorList>
            <person name="Olonade I."/>
            <person name="van Zyl L.J."/>
            <person name="Trindade M."/>
        </authorList>
    </citation>
    <scope>NUCLEOTIDE SEQUENCE [LARGE SCALE GENOMIC DNA]</scope>
    <source>
        <strain evidence="10 11">A5K-106</strain>
    </source>
</reference>
<evidence type="ECO:0000256" key="7">
    <source>
        <dbReference type="ARBA" id="ARBA00023136"/>
    </source>
</evidence>
<organism evidence="10 11">
    <name type="scientific">Thalassomonas actiniarum</name>
    <dbReference type="NCBI Taxonomy" id="485447"/>
    <lineage>
        <taxon>Bacteria</taxon>
        <taxon>Pseudomonadati</taxon>
        <taxon>Pseudomonadota</taxon>
        <taxon>Gammaproteobacteria</taxon>
        <taxon>Alteromonadales</taxon>
        <taxon>Colwelliaceae</taxon>
        <taxon>Thalassomonas</taxon>
    </lineage>
</organism>
<dbReference type="InterPro" id="IPR038076">
    <property type="entry name" value="MgtE_N_sf"/>
</dbReference>